<dbReference type="InterPro" id="IPR035966">
    <property type="entry name" value="PKF_sf"/>
</dbReference>
<comment type="pathway">
    <text evidence="7">Carbohydrate degradation; glycolysis; D-glyceraldehyde 3-phosphate and glycerone phosphate from D-glucose: step 3/4.</text>
</comment>
<dbReference type="STRING" id="478820.A0A196S4L7"/>
<keyword evidence="1 7" id="KW-0963">Cytoplasm</keyword>
<keyword evidence="5 7" id="KW-0460">Magnesium</keyword>
<dbReference type="GO" id="GO:0009749">
    <property type="term" value="P:response to glucose"/>
    <property type="evidence" value="ECO:0007669"/>
    <property type="project" value="TreeGrafter"/>
</dbReference>
<protein>
    <recommendedName>
        <fullName evidence="7">6-phosphofructokinase</fullName>
        <ecNumber evidence="7">2.7.1.-</ecNumber>
    </recommendedName>
</protein>
<dbReference type="EMBL" id="LXWW01000566">
    <property type="protein sequence ID" value="OAO12048.1"/>
    <property type="molecule type" value="Genomic_DNA"/>
</dbReference>
<accession>A0A196S4L7</accession>
<dbReference type="GO" id="GO:0005524">
    <property type="term" value="F:ATP binding"/>
    <property type="evidence" value="ECO:0007669"/>
    <property type="project" value="InterPro"/>
</dbReference>
<dbReference type="GO" id="GO:0005829">
    <property type="term" value="C:cytosol"/>
    <property type="evidence" value="ECO:0007669"/>
    <property type="project" value="TreeGrafter"/>
</dbReference>
<dbReference type="GO" id="GO:0003872">
    <property type="term" value="F:6-phosphofructokinase activity"/>
    <property type="evidence" value="ECO:0007669"/>
    <property type="project" value="UniProtKB-UniRule"/>
</dbReference>
<dbReference type="OrthoDB" id="537915at2759"/>
<dbReference type="Gene3D" id="1.10.10.480">
    <property type="entry name" value="Phosphofructokinase, domain 3"/>
    <property type="match status" value="1"/>
</dbReference>
<keyword evidence="3 7" id="KW-0479">Metal-binding</keyword>
<comment type="similarity">
    <text evidence="7">Belongs to the phosphofructokinase type A (PFKA) family. PPi-dependent PFK group II subfamily. Clade 'Long' sub-subfamily.</text>
</comment>
<evidence type="ECO:0000259" key="8">
    <source>
        <dbReference type="Pfam" id="PF00365"/>
    </source>
</evidence>
<comment type="subunit">
    <text evidence="7">Homodimer or monomer.</text>
</comment>
<dbReference type="Proteomes" id="UP000078348">
    <property type="component" value="Unassembled WGS sequence"/>
</dbReference>
<evidence type="ECO:0000256" key="5">
    <source>
        <dbReference type="ARBA" id="ARBA00022842"/>
    </source>
</evidence>
<evidence type="ECO:0000256" key="3">
    <source>
        <dbReference type="ARBA" id="ARBA00022723"/>
    </source>
</evidence>
<dbReference type="Pfam" id="PF00365">
    <property type="entry name" value="PFK"/>
    <property type="match status" value="1"/>
</dbReference>
<dbReference type="AlphaFoldDB" id="A0A196S4L7"/>
<dbReference type="PANTHER" id="PTHR43650">
    <property type="entry name" value="PYROPHOSPHATE--FRUCTOSE 6-PHOSPHATE 1-PHOSPHOTRANSFERASE"/>
    <property type="match status" value="1"/>
</dbReference>
<evidence type="ECO:0000313" key="9">
    <source>
        <dbReference type="EMBL" id="OAO12048.1"/>
    </source>
</evidence>
<reference evidence="9 10" key="1">
    <citation type="submission" date="2016-05" db="EMBL/GenBank/DDBJ databases">
        <title>Nuclear genome of Blastocystis sp. subtype 1 NandII.</title>
        <authorList>
            <person name="Gentekaki E."/>
            <person name="Curtis B."/>
            <person name="Stairs C."/>
            <person name="Eme L."/>
            <person name="Herman E."/>
            <person name="Klimes V."/>
            <person name="Arias M.C."/>
            <person name="Elias M."/>
            <person name="Hilliou F."/>
            <person name="Klute M."/>
            <person name="Malik S.-B."/>
            <person name="Pightling A."/>
            <person name="Rachubinski R."/>
            <person name="Salas D."/>
            <person name="Schlacht A."/>
            <person name="Suga H."/>
            <person name="Archibald J."/>
            <person name="Ball S.G."/>
            <person name="Clark G."/>
            <person name="Dacks J."/>
            <person name="Van Der Giezen M."/>
            <person name="Tsaousis A."/>
            <person name="Roger A."/>
        </authorList>
    </citation>
    <scope>NUCLEOTIDE SEQUENCE [LARGE SCALE GENOMIC DNA]</scope>
    <source>
        <strain evidence="10">ATCC 50177 / NandII</strain>
    </source>
</reference>
<keyword evidence="10" id="KW-1185">Reference proteome</keyword>
<evidence type="ECO:0000256" key="7">
    <source>
        <dbReference type="HAMAP-Rule" id="MF_03185"/>
    </source>
</evidence>
<dbReference type="GO" id="GO:0015979">
    <property type="term" value="P:photosynthesis"/>
    <property type="evidence" value="ECO:0007669"/>
    <property type="project" value="TreeGrafter"/>
</dbReference>
<evidence type="ECO:0000256" key="2">
    <source>
        <dbReference type="ARBA" id="ARBA00022679"/>
    </source>
</evidence>
<comment type="caution">
    <text evidence="9">The sequence shown here is derived from an EMBL/GenBank/DDBJ whole genome shotgun (WGS) entry which is preliminary data.</text>
</comment>
<evidence type="ECO:0000256" key="1">
    <source>
        <dbReference type="ARBA" id="ARBA00022490"/>
    </source>
</evidence>
<dbReference type="EC" id="2.7.1.-" evidence="7"/>
<keyword evidence="2 7" id="KW-0808">Transferase</keyword>
<comment type="subcellular location">
    <subcellularLocation>
        <location evidence="7">Cytoplasm</location>
    </subcellularLocation>
</comment>
<dbReference type="UniPathway" id="UPA00109">
    <property type="reaction ID" value="UER00182"/>
</dbReference>
<dbReference type="HAMAP" id="MF_01980">
    <property type="entry name" value="Phosphofructokinase_II_Long"/>
    <property type="match status" value="1"/>
</dbReference>
<comment type="function">
    <text evidence="7">Catalyzes the phosphorylation of D-fructose 6-phosphate to fructose 1,6-bisphosphate, the first committing step of glycolysis.</text>
</comment>
<dbReference type="InterPro" id="IPR000023">
    <property type="entry name" value="Phosphofructokinase_dom"/>
</dbReference>
<keyword evidence="6 7" id="KW-0324">Glycolysis</keyword>
<evidence type="ECO:0000256" key="4">
    <source>
        <dbReference type="ARBA" id="ARBA00022777"/>
    </source>
</evidence>
<dbReference type="Gene3D" id="3.40.50.460">
    <property type="entry name" value="Phosphofructokinase domain"/>
    <property type="match status" value="1"/>
</dbReference>
<dbReference type="NCBIfam" id="TIGR02477">
    <property type="entry name" value="PFKA_PPi"/>
    <property type="match status" value="1"/>
</dbReference>
<keyword evidence="4 7" id="KW-0418">Kinase</keyword>
<dbReference type="InterPro" id="IPR011183">
    <property type="entry name" value="PfpB_PPi_PFK"/>
</dbReference>
<organism evidence="9 10">
    <name type="scientific">Blastocystis sp. subtype 1 (strain ATCC 50177 / NandII)</name>
    <dbReference type="NCBI Taxonomy" id="478820"/>
    <lineage>
        <taxon>Eukaryota</taxon>
        <taxon>Sar</taxon>
        <taxon>Stramenopiles</taxon>
        <taxon>Bigyra</taxon>
        <taxon>Opalozoa</taxon>
        <taxon>Opalinata</taxon>
        <taxon>Blastocystidae</taxon>
        <taxon>Blastocystis</taxon>
    </lineage>
</organism>
<name>A0A196S4L7_BLAHN</name>
<sequence length="606" mass="67670">MAEYISAQTGQIHIDLHGRSFDNLSVLARDRLLYKPRYPKCLENPDTTSVSEYDSITLHDKDAHILHHYFPNTINYSIMKIVKGTPKTHPINVGVVFCGRQSSGGHNIITGLFDYIHQMNPNSKLIGFIGGTSGLFEGSCVELTAEKLSLYRNTGGYDLLGRSADKISEDDYSRVVATCTKCNLNGLVLIGGAYTATDATLLTEFFLNTGVKTRVVVVPCDYSRDLKNHFIETTVGFDTYCRTVSQLIGNICTDSRSAAKYYHFIRLLGRSPSHVVLEAALQSHPNYAIISEEVAAKRMTLLQVINKIADVICERAKNGQNYGVVLIPEGLIKAISEFYYLLDEISANVEKGVTRDEIYSRLTPWSKALFDFLPDTIQQQIFNPPESRGNFQLHAISTEVMVGALVKQELARRQAEGTYSGKFDYQTHFLGYQARTSFPSLFDCDYAYSLGREAGALVQNELTGYCVTLRNLRDEPANWVPYAVPLLAMTTVEAKQGVYRPSIPESNVDMNDVPFQKFTQCRDAWAVKDDYCNPGAVQFGGAGSWNTTLSLQIEKHDYLKRIQKLREQLNAISQICLPGCDDMLIDSAIAATEGVVRQLDIIKQRL</sequence>
<gene>
    <name evidence="9" type="ORF">AV274_6262</name>
</gene>
<dbReference type="SUPFAM" id="SSF53784">
    <property type="entry name" value="Phosphofructokinase"/>
    <property type="match status" value="1"/>
</dbReference>
<evidence type="ECO:0000256" key="6">
    <source>
        <dbReference type="ARBA" id="ARBA00023152"/>
    </source>
</evidence>
<proteinExistence type="inferred from homology"/>
<evidence type="ECO:0000313" key="10">
    <source>
        <dbReference type="Proteomes" id="UP000078348"/>
    </source>
</evidence>
<dbReference type="Gene3D" id="3.40.50.450">
    <property type="match status" value="1"/>
</dbReference>
<dbReference type="NCBIfam" id="NF005482">
    <property type="entry name" value="PRK07085.1"/>
    <property type="match status" value="1"/>
</dbReference>
<dbReference type="GO" id="GO:0046872">
    <property type="term" value="F:metal ion binding"/>
    <property type="evidence" value="ECO:0007669"/>
    <property type="project" value="UniProtKB-KW"/>
</dbReference>
<dbReference type="PANTHER" id="PTHR43650:SF17">
    <property type="entry name" value="PYROPHOSPHATE--FRUCTOSE 6-PHOSPHATE 1-PHOSPHOTRANSFERASE SUBUNIT ALPHA 1"/>
    <property type="match status" value="1"/>
</dbReference>
<dbReference type="GO" id="GO:0047334">
    <property type="term" value="F:diphosphate-fructose-6-phosphate 1-phosphotransferase activity"/>
    <property type="evidence" value="ECO:0007669"/>
    <property type="project" value="InterPro"/>
</dbReference>
<comment type="caution">
    <text evidence="7">Lacks conserved residue(s) required for the propagation of feature annotation.</text>
</comment>
<feature type="domain" description="Phosphofructokinase" evidence="8">
    <location>
        <begin position="92"/>
        <end position="454"/>
    </location>
</feature>